<feature type="domain" description="Sulfatase N-terminal" evidence="2">
    <location>
        <begin position="2"/>
        <end position="328"/>
    </location>
</feature>
<dbReference type="CDD" id="cd16148">
    <property type="entry name" value="sulfatase_like"/>
    <property type="match status" value="1"/>
</dbReference>
<dbReference type="SUPFAM" id="SSF53649">
    <property type="entry name" value="Alkaline phosphatase-like"/>
    <property type="match status" value="1"/>
</dbReference>
<evidence type="ECO:0000259" key="2">
    <source>
        <dbReference type="Pfam" id="PF00884"/>
    </source>
</evidence>
<dbReference type="GO" id="GO:0004065">
    <property type="term" value="F:arylsulfatase activity"/>
    <property type="evidence" value="ECO:0007669"/>
    <property type="project" value="TreeGrafter"/>
</dbReference>
<dbReference type="EMBL" id="LAZR01008464">
    <property type="protein sequence ID" value="KKM78624.1"/>
    <property type="molecule type" value="Genomic_DNA"/>
</dbReference>
<dbReference type="PANTHER" id="PTHR42693">
    <property type="entry name" value="ARYLSULFATASE FAMILY MEMBER"/>
    <property type="match status" value="1"/>
</dbReference>
<reference evidence="3" key="1">
    <citation type="journal article" date="2015" name="Nature">
        <title>Complex archaea that bridge the gap between prokaryotes and eukaryotes.</title>
        <authorList>
            <person name="Spang A."/>
            <person name="Saw J.H."/>
            <person name="Jorgensen S.L."/>
            <person name="Zaremba-Niedzwiedzka K."/>
            <person name="Martijn J."/>
            <person name="Lind A.E."/>
            <person name="van Eijk R."/>
            <person name="Schleper C."/>
            <person name="Guy L."/>
            <person name="Ettema T.J."/>
        </authorList>
    </citation>
    <scope>NUCLEOTIDE SEQUENCE</scope>
</reference>
<accession>A0A0F9K8V1</accession>
<dbReference type="InterPro" id="IPR000917">
    <property type="entry name" value="Sulfatase_N"/>
</dbReference>
<sequence>MNVIWLVSDTFRRDRLGCYGNEWIRTPALDAFAAKSVRFNRHYAGSFPTMPNRADFFTGRLSGVFMRWEPLARELTLLPSILRRNRIHTAAVVDTPFFLRNNMNYDQGFRTFIEIEGQDYWSQGLGDDTRADWRHESDRYAPRTITRASQWLEKHHQENFFLYIDMWDPHEPWNAPPYYTKLYMKDYDGEIVDPTYSYWQDVSGMPEDAVHKAHACYCGEITMVDTWVGHFLRLVENMGLMDNTAIIFTSDHGFYFGEHGGLFGKQMSLKSKKIPYKFRSIHKWIRSPLWEETISCPLIIRIPNTGPGVQEGLTSAIDLMPTVLDLMSVKIPTIVEGHSLVPMIKDKNLKGREFVISTQPFSNAGTTMRSVDGLQRESAGSDTTITTDEWSLLYSIEPGQSWLYHLPSDPKQQKNVINEHTTVAQDLHQKLVEFMKETNLTHELLEPRLELRLDSATGLPEPWKSRLEGH</sequence>
<organism evidence="3">
    <name type="scientific">marine sediment metagenome</name>
    <dbReference type="NCBI Taxonomy" id="412755"/>
    <lineage>
        <taxon>unclassified sequences</taxon>
        <taxon>metagenomes</taxon>
        <taxon>ecological metagenomes</taxon>
    </lineage>
</organism>
<dbReference type="AlphaFoldDB" id="A0A0F9K8V1"/>
<gene>
    <name evidence="3" type="ORF">LCGC14_1358140</name>
</gene>
<name>A0A0F9K8V1_9ZZZZ</name>
<protein>
    <recommendedName>
        <fullName evidence="2">Sulfatase N-terminal domain-containing protein</fullName>
    </recommendedName>
</protein>
<dbReference type="Gene3D" id="3.40.720.10">
    <property type="entry name" value="Alkaline Phosphatase, subunit A"/>
    <property type="match status" value="1"/>
</dbReference>
<dbReference type="Pfam" id="PF00884">
    <property type="entry name" value="Sulfatase"/>
    <property type="match status" value="1"/>
</dbReference>
<dbReference type="InterPro" id="IPR017850">
    <property type="entry name" value="Alkaline_phosphatase_core_sf"/>
</dbReference>
<dbReference type="InterPro" id="IPR050738">
    <property type="entry name" value="Sulfatase"/>
</dbReference>
<evidence type="ECO:0000256" key="1">
    <source>
        <dbReference type="ARBA" id="ARBA00008779"/>
    </source>
</evidence>
<evidence type="ECO:0000313" key="3">
    <source>
        <dbReference type="EMBL" id="KKM78624.1"/>
    </source>
</evidence>
<comment type="similarity">
    <text evidence="1">Belongs to the sulfatase family.</text>
</comment>
<proteinExistence type="inferred from homology"/>
<comment type="caution">
    <text evidence="3">The sequence shown here is derived from an EMBL/GenBank/DDBJ whole genome shotgun (WGS) entry which is preliminary data.</text>
</comment>
<dbReference type="PANTHER" id="PTHR42693:SF33">
    <property type="entry name" value="ARYLSULFATASE"/>
    <property type="match status" value="1"/>
</dbReference>